<dbReference type="AlphaFoldDB" id="A0A151XGM9"/>
<keyword evidence="3" id="KW-1185">Reference proteome</keyword>
<evidence type="ECO:0000256" key="1">
    <source>
        <dbReference type="SAM" id="MobiDB-lite"/>
    </source>
</evidence>
<proteinExistence type="predicted"/>
<organism evidence="2 3">
    <name type="scientific">Mycetomoellerius zeteki</name>
    <dbReference type="NCBI Taxonomy" id="64791"/>
    <lineage>
        <taxon>Eukaryota</taxon>
        <taxon>Metazoa</taxon>
        <taxon>Ecdysozoa</taxon>
        <taxon>Arthropoda</taxon>
        <taxon>Hexapoda</taxon>
        <taxon>Insecta</taxon>
        <taxon>Pterygota</taxon>
        <taxon>Neoptera</taxon>
        <taxon>Endopterygota</taxon>
        <taxon>Hymenoptera</taxon>
        <taxon>Apocrita</taxon>
        <taxon>Aculeata</taxon>
        <taxon>Formicoidea</taxon>
        <taxon>Formicidae</taxon>
        <taxon>Myrmicinae</taxon>
        <taxon>Mycetomoellerius</taxon>
    </lineage>
</organism>
<gene>
    <name evidence="2" type="ORF">ALC60_01417</name>
</gene>
<evidence type="ECO:0000313" key="3">
    <source>
        <dbReference type="Proteomes" id="UP000075809"/>
    </source>
</evidence>
<dbReference type="Proteomes" id="UP000075809">
    <property type="component" value="Unassembled WGS sequence"/>
</dbReference>
<dbReference type="EMBL" id="KQ982163">
    <property type="protein sequence ID" value="KYQ59562.1"/>
    <property type="molecule type" value="Genomic_DNA"/>
</dbReference>
<dbReference type="KEGG" id="mzt:108729623"/>
<evidence type="ECO:0000313" key="2">
    <source>
        <dbReference type="EMBL" id="KYQ59562.1"/>
    </source>
</evidence>
<sequence>MQMPFENIATTSDQQSSQTTNKTIVSINRVKVLSINNTLQCQSQQLSMLYSCKENLEPNLNVFSRFETVKKTLENHVQGTSILNAELKNSFNESHRKTLVRIVLSHIVVTELISAQNDNFYPPDESKISLANAIVSEFPSLKNNVKGYKRYEHYFDPKTRQGFIEYRLWTIRAKLSSKDKKYSALAMKRKAQYLKESPTASDIVDET</sequence>
<accession>A0A151XGM9</accession>
<protein>
    <submittedName>
        <fullName evidence="2">Uncharacterized protein</fullName>
    </submittedName>
</protein>
<dbReference type="OrthoDB" id="8193468at2759"/>
<feature type="compositionally biased region" description="Low complexity" evidence="1">
    <location>
        <begin position="10"/>
        <end position="20"/>
    </location>
</feature>
<name>A0A151XGM9_9HYME</name>
<reference evidence="2 3" key="1">
    <citation type="submission" date="2015-09" db="EMBL/GenBank/DDBJ databases">
        <title>Trachymyrmex zeteki WGS genome.</title>
        <authorList>
            <person name="Nygaard S."/>
            <person name="Hu H."/>
            <person name="Boomsma J."/>
            <person name="Zhang G."/>
        </authorList>
    </citation>
    <scope>NUCLEOTIDE SEQUENCE [LARGE SCALE GENOMIC DNA]</scope>
    <source>
        <strain evidence="2">Tzet28-1</strain>
        <tissue evidence="2">Whole body</tissue>
    </source>
</reference>
<feature type="region of interest" description="Disordered" evidence="1">
    <location>
        <begin position="1"/>
        <end position="20"/>
    </location>
</feature>